<feature type="transmembrane region" description="Helical" evidence="9">
    <location>
        <begin position="323"/>
        <end position="346"/>
    </location>
</feature>
<sequence>MVRFDCVEKRFAKLFGNYSTIVVRYPLPFFILPILLSCGLGIGLTRHKQAFMKDELELYTPTDAQARRELKQLDTLFHINDSDPFYATRRYDIRRSGYIIVTQRDDEDILNPLVMHAAMQLWGVVQALTVEDQEDRHINYPSICVKFPIPPEFTKVLHSLFSPNITTPDEICVSNPLVEMFKLLLVSDRSFLNRSIDEMTLGQISDAVQFDSGGMKHLLGGITLDSEKRIAGAKAIMLPYALRHSSQVEDWLAEKWELRLADFLLQYDSPVIRASWWTYETLAAESARDRNTLIRMLIPCFCAVSIYTVICCCVLSWRRSRPWLAIGGVISAAMACESAVGLLLLLGYGMTSVAYSMPFIVFSVGVDNVFILLSAWRATPTNESMERRMHETFADAAVSITVTSLTDLISFAVGCATPFPSVQMFCMYAVAAVIFTYVYQLTFFAAVMVYTCRREINNRNCVTFTKLDKDKGRHSFDDSLQPEELGGNSWTLEKKVSVGDRSFEKNHVLARFFRTTYADVLLNPLFRIVILTLFAAYLGISIWGCTKVKLGLEPNDLLPDNSYGKRSLQMAEKYFSDYGSYLHVWMYNLSTTDIGNRRIWSVLEKEIELYEHTEFTGSSDSWLRTFLSFVKQSGLLITTDNFVYILKNVFLSQPQFSKYARDVVLDASGTLLDASRIPVQLRHVGSSNQSRAMHLFRRLAETSELPTGVYADFFQFAEQYNAVLPGTLSSIACAGAAVIAVSLILIPEPVASLWVSFSIVSINIGILGLMTFWSVRLDFISMVTIVMSIGFCVDFAAHIAYNFAKGKDIAADERMRNALYAVGAPILMSASSTILGVSFMATAESYVFRSFLKTIILVVVLGVLHGLVILPVLLTLFYCGDSAASKKNAERLKSVHENLAKKYPVLSAISSSSAAVNGNGPPPSFMSGSLAAELYSLPPSTCEYSLSSLEYSRSAGSSYSSRPPDYEETQQQQQQQQQAGGGMPIGMGQTKQLHNSGGMLFPMRAKLKPKTKRFGSGSEESESPPSLDYFYHTPSG</sequence>
<evidence type="ECO:0000256" key="3">
    <source>
        <dbReference type="ARBA" id="ARBA00022475"/>
    </source>
</evidence>
<evidence type="ECO:0000256" key="2">
    <source>
        <dbReference type="ARBA" id="ARBA00005585"/>
    </source>
</evidence>
<evidence type="ECO:0000256" key="8">
    <source>
        <dbReference type="SAM" id="MobiDB-lite"/>
    </source>
</evidence>
<evidence type="ECO:0000259" key="10">
    <source>
        <dbReference type="PROSITE" id="PS50156"/>
    </source>
</evidence>
<keyword evidence="5 9" id="KW-1133">Transmembrane helix</keyword>
<keyword evidence="7" id="KW-0325">Glycoprotein</keyword>
<organism evidence="11 12">
    <name type="scientific">Diploscapter pachys</name>
    <dbReference type="NCBI Taxonomy" id="2018661"/>
    <lineage>
        <taxon>Eukaryota</taxon>
        <taxon>Metazoa</taxon>
        <taxon>Ecdysozoa</taxon>
        <taxon>Nematoda</taxon>
        <taxon>Chromadorea</taxon>
        <taxon>Rhabditida</taxon>
        <taxon>Rhabditina</taxon>
        <taxon>Rhabditomorpha</taxon>
        <taxon>Rhabditoidea</taxon>
        <taxon>Rhabditidae</taxon>
        <taxon>Diploscapter</taxon>
    </lineage>
</organism>
<feature type="domain" description="SSD" evidence="10">
    <location>
        <begin position="293"/>
        <end position="450"/>
    </location>
</feature>
<evidence type="ECO:0000256" key="1">
    <source>
        <dbReference type="ARBA" id="ARBA00004651"/>
    </source>
</evidence>
<comment type="subcellular location">
    <subcellularLocation>
        <location evidence="1">Cell membrane</location>
        <topology evidence="1">Multi-pass membrane protein</topology>
    </subcellularLocation>
</comment>
<evidence type="ECO:0000313" key="12">
    <source>
        <dbReference type="Proteomes" id="UP000218231"/>
    </source>
</evidence>
<feature type="transmembrane region" description="Helical" evidence="9">
    <location>
        <begin position="753"/>
        <end position="773"/>
    </location>
</feature>
<dbReference type="InterPro" id="IPR000731">
    <property type="entry name" value="SSD"/>
</dbReference>
<evidence type="ECO:0000256" key="5">
    <source>
        <dbReference type="ARBA" id="ARBA00022989"/>
    </source>
</evidence>
<dbReference type="PROSITE" id="PS50156">
    <property type="entry name" value="SSD"/>
    <property type="match status" value="1"/>
</dbReference>
<dbReference type="GO" id="GO:0005886">
    <property type="term" value="C:plasma membrane"/>
    <property type="evidence" value="ECO:0007669"/>
    <property type="project" value="UniProtKB-SubCell"/>
</dbReference>
<dbReference type="SUPFAM" id="SSF82866">
    <property type="entry name" value="Multidrug efflux transporter AcrB transmembrane domain"/>
    <property type="match status" value="2"/>
</dbReference>
<feature type="transmembrane region" description="Helical" evidence="9">
    <location>
        <begin position="25"/>
        <end position="44"/>
    </location>
</feature>
<dbReference type="FunFam" id="1.20.1640.10:FF:000013">
    <property type="entry name" value="PaTched Related family"/>
    <property type="match status" value="1"/>
</dbReference>
<dbReference type="Proteomes" id="UP000218231">
    <property type="component" value="Unassembled WGS sequence"/>
</dbReference>
<feature type="transmembrane region" description="Helical" evidence="9">
    <location>
        <begin position="353"/>
        <end position="376"/>
    </location>
</feature>
<dbReference type="GO" id="GO:0006897">
    <property type="term" value="P:endocytosis"/>
    <property type="evidence" value="ECO:0007669"/>
    <property type="project" value="TreeGrafter"/>
</dbReference>
<comment type="caution">
    <text evidence="11">The sequence shown here is derived from an EMBL/GenBank/DDBJ whole genome shotgun (WGS) entry which is preliminary data.</text>
</comment>
<dbReference type="PANTHER" id="PTHR10796">
    <property type="entry name" value="PATCHED-RELATED"/>
    <property type="match status" value="1"/>
</dbReference>
<evidence type="ECO:0000256" key="6">
    <source>
        <dbReference type="ARBA" id="ARBA00023136"/>
    </source>
</evidence>
<dbReference type="AlphaFoldDB" id="A0A2A2LBN8"/>
<accession>A0A2A2LBN8</accession>
<name>A0A2A2LBN8_9BILA</name>
<feature type="transmembrane region" description="Helical" evidence="9">
    <location>
        <begin position="428"/>
        <end position="450"/>
    </location>
</feature>
<dbReference type="OrthoDB" id="6510177at2759"/>
<evidence type="ECO:0000313" key="11">
    <source>
        <dbReference type="EMBL" id="PAV83580.1"/>
    </source>
</evidence>
<feature type="transmembrane region" description="Helical" evidence="9">
    <location>
        <begin position="779"/>
        <end position="797"/>
    </location>
</feature>
<keyword evidence="3" id="KW-1003">Cell membrane</keyword>
<feature type="transmembrane region" description="Helical" evidence="9">
    <location>
        <begin position="722"/>
        <end position="746"/>
    </location>
</feature>
<keyword evidence="4 9" id="KW-0812">Transmembrane</keyword>
<dbReference type="EMBL" id="LIAE01006946">
    <property type="protein sequence ID" value="PAV83580.1"/>
    <property type="molecule type" value="Genomic_DNA"/>
</dbReference>
<feature type="transmembrane region" description="Helical" evidence="9">
    <location>
        <begin position="818"/>
        <end position="843"/>
    </location>
</feature>
<proteinExistence type="inferred from homology"/>
<dbReference type="GO" id="GO:0030659">
    <property type="term" value="C:cytoplasmic vesicle membrane"/>
    <property type="evidence" value="ECO:0007669"/>
    <property type="project" value="TreeGrafter"/>
</dbReference>
<comment type="similarity">
    <text evidence="2">Belongs to the patched family.</text>
</comment>
<evidence type="ECO:0000256" key="4">
    <source>
        <dbReference type="ARBA" id="ARBA00022692"/>
    </source>
</evidence>
<evidence type="ECO:0000256" key="9">
    <source>
        <dbReference type="SAM" id="Phobius"/>
    </source>
</evidence>
<feature type="transmembrane region" description="Helical" evidence="9">
    <location>
        <begin position="296"/>
        <end position="317"/>
    </location>
</feature>
<keyword evidence="6 9" id="KW-0472">Membrane</keyword>
<feature type="transmembrane region" description="Helical" evidence="9">
    <location>
        <begin position="396"/>
        <end position="416"/>
    </location>
</feature>
<dbReference type="PANTHER" id="PTHR10796:SF181">
    <property type="entry name" value="SSD DOMAIN-CONTAINING PROTEIN"/>
    <property type="match status" value="1"/>
</dbReference>
<keyword evidence="12" id="KW-1185">Reference proteome</keyword>
<dbReference type="InterPro" id="IPR003392">
    <property type="entry name" value="PTHD_SSD"/>
</dbReference>
<dbReference type="Gene3D" id="1.20.1640.10">
    <property type="entry name" value="Multidrug efflux transporter AcrB transmembrane domain"/>
    <property type="match status" value="2"/>
</dbReference>
<feature type="compositionally biased region" description="Low complexity" evidence="8">
    <location>
        <begin position="1015"/>
        <end position="1026"/>
    </location>
</feature>
<protein>
    <recommendedName>
        <fullName evidence="10">SSD domain-containing protein</fullName>
    </recommendedName>
</protein>
<dbReference type="GO" id="GO:0018996">
    <property type="term" value="P:molting cycle, collagen and cuticulin-based cuticle"/>
    <property type="evidence" value="ECO:0007669"/>
    <property type="project" value="TreeGrafter"/>
</dbReference>
<feature type="region of interest" description="Disordered" evidence="8">
    <location>
        <begin position="955"/>
        <end position="1036"/>
    </location>
</feature>
<dbReference type="Pfam" id="PF02460">
    <property type="entry name" value="Patched"/>
    <property type="match status" value="1"/>
</dbReference>
<reference evidence="11 12" key="1">
    <citation type="journal article" date="2017" name="Curr. Biol.">
        <title>Genome architecture and evolution of a unichromosomal asexual nematode.</title>
        <authorList>
            <person name="Fradin H."/>
            <person name="Zegar C."/>
            <person name="Gutwein M."/>
            <person name="Lucas J."/>
            <person name="Kovtun M."/>
            <person name="Corcoran D."/>
            <person name="Baugh L.R."/>
            <person name="Kiontke K."/>
            <person name="Gunsalus K."/>
            <person name="Fitch D.H."/>
            <person name="Piano F."/>
        </authorList>
    </citation>
    <scope>NUCLEOTIDE SEQUENCE [LARGE SCALE GENOMIC DNA]</scope>
    <source>
        <strain evidence="11">PF1309</strain>
    </source>
</reference>
<evidence type="ECO:0000256" key="7">
    <source>
        <dbReference type="ARBA" id="ARBA00023180"/>
    </source>
</evidence>
<feature type="transmembrane region" description="Helical" evidence="9">
    <location>
        <begin position="855"/>
        <end position="879"/>
    </location>
</feature>
<dbReference type="InterPro" id="IPR051697">
    <property type="entry name" value="Patched_domain-protein"/>
</dbReference>
<dbReference type="STRING" id="2018661.A0A2A2LBN8"/>
<gene>
    <name evidence="11" type="ORF">WR25_26321</name>
</gene>